<keyword evidence="4" id="KW-1185">Reference proteome</keyword>
<feature type="non-terminal residue" evidence="3">
    <location>
        <position position="1"/>
    </location>
</feature>
<organism evidence="3 4">
    <name type="scientific">Ostreococcus lucimarinus (strain CCE9901)</name>
    <dbReference type="NCBI Taxonomy" id="436017"/>
    <lineage>
        <taxon>Eukaryota</taxon>
        <taxon>Viridiplantae</taxon>
        <taxon>Chlorophyta</taxon>
        <taxon>Mamiellophyceae</taxon>
        <taxon>Mamiellales</taxon>
        <taxon>Bathycoccaceae</taxon>
        <taxon>Ostreococcus</taxon>
    </lineage>
</organism>
<dbReference type="Gene3D" id="1.20.1050.10">
    <property type="match status" value="1"/>
</dbReference>
<dbReference type="EMBL" id="CP000588">
    <property type="protein sequence ID" value="ABO97725.1"/>
    <property type="molecule type" value="Genomic_DNA"/>
</dbReference>
<dbReference type="PANTHER" id="PTHR43969">
    <property type="entry name" value="GLUTATHIONE S TRANSFERASE D10, ISOFORM A-RELATED"/>
    <property type="match status" value="1"/>
</dbReference>
<gene>
    <name evidence="3" type="ORF">OSTLU_88091</name>
</gene>
<dbReference type="AlphaFoldDB" id="A4S1V5"/>
<feature type="region of interest" description="Disordered" evidence="1">
    <location>
        <begin position="1"/>
        <end position="20"/>
    </location>
</feature>
<dbReference type="GO" id="GO:0006749">
    <property type="term" value="P:glutathione metabolic process"/>
    <property type="evidence" value="ECO:0007669"/>
    <property type="project" value="TreeGrafter"/>
</dbReference>
<reference evidence="3 4" key="1">
    <citation type="journal article" date="2007" name="Proc. Natl. Acad. Sci. U.S.A.">
        <title>The tiny eukaryote Ostreococcus provides genomic insights into the paradox of plankton speciation.</title>
        <authorList>
            <person name="Palenik B."/>
            <person name="Grimwood J."/>
            <person name="Aerts A."/>
            <person name="Rouze P."/>
            <person name="Salamov A."/>
            <person name="Putnam N."/>
            <person name="Dupont C."/>
            <person name="Jorgensen R."/>
            <person name="Derelle E."/>
            <person name="Rombauts S."/>
            <person name="Zhou K."/>
            <person name="Otillar R."/>
            <person name="Merchant S.S."/>
            <person name="Podell S."/>
            <person name="Gaasterland T."/>
            <person name="Napoli C."/>
            <person name="Gendler K."/>
            <person name="Manuell A."/>
            <person name="Tai V."/>
            <person name="Vallon O."/>
            <person name="Piganeau G."/>
            <person name="Jancek S."/>
            <person name="Heijde M."/>
            <person name="Jabbari K."/>
            <person name="Bowler C."/>
            <person name="Lohr M."/>
            <person name="Robbens S."/>
            <person name="Werner G."/>
            <person name="Dubchak I."/>
            <person name="Pazour G.J."/>
            <person name="Ren Q."/>
            <person name="Paulsen I."/>
            <person name="Delwiche C."/>
            <person name="Schmutz J."/>
            <person name="Rokhsar D."/>
            <person name="Van de Peer Y."/>
            <person name="Moreau H."/>
            <person name="Grigoriev I.V."/>
        </authorList>
    </citation>
    <scope>NUCLEOTIDE SEQUENCE [LARGE SCALE GENOMIC DNA]</scope>
    <source>
        <strain evidence="3 4">CCE9901</strain>
    </source>
</reference>
<feature type="compositionally biased region" description="Low complexity" evidence="1">
    <location>
        <begin position="1"/>
        <end position="10"/>
    </location>
</feature>
<dbReference type="PROSITE" id="PS50404">
    <property type="entry name" value="GST_NTER"/>
    <property type="match status" value="1"/>
</dbReference>
<feature type="domain" description="GST N-terminal" evidence="2">
    <location>
        <begin position="28"/>
        <end position="114"/>
    </location>
</feature>
<dbReference type="RefSeq" id="XP_001419432.1">
    <property type="nucleotide sequence ID" value="XM_001419395.1"/>
</dbReference>
<dbReference type="Pfam" id="PF13417">
    <property type="entry name" value="GST_N_3"/>
    <property type="match status" value="1"/>
</dbReference>
<protein>
    <recommendedName>
        <fullName evidence="2">GST N-terminal domain-containing protein</fullName>
    </recommendedName>
</protein>
<dbReference type="OrthoDB" id="422574at2759"/>
<dbReference type="GeneID" id="5003130"/>
<dbReference type="HOGENOM" id="CLU_1005908_0_0_1"/>
<dbReference type="InterPro" id="IPR036282">
    <property type="entry name" value="Glutathione-S-Trfase_C_sf"/>
</dbReference>
<evidence type="ECO:0000313" key="3">
    <source>
        <dbReference type="EMBL" id="ABO97725.1"/>
    </source>
</evidence>
<dbReference type="eggNOG" id="ENOG502S1JT">
    <property type="taxonomic scope" value="Eukaryota"/>
</dbReference>
<evidence type="ECO:0000313" key="4">
    <source>
        <dbReference type="Proteomes" id="UP000001568"/>
    </source>
</evidence>
<dbReference type="OMA" id="PIQGCMY"/>
<dbReference type="SUPFAM" id="SSF52833">
    <property type="entry name" value="Thioredoxin-like"/>
    <property type="match status" value="1"/>
</dbReference>
<dbReference type="GO" id="GO:0004364">
    <property type="term" value="F:glutathione transferase activity"/>
    <property type="evidence" value="ECO:0007669"/>
    <property type="project" value="TreeGrafter"/>
</dbReference>
<dbReference type="InterPro" id="IPR004045">
    <property type="entry name" value="Glutathione_S-Trfase_N"/>
</dbReference>
<proteinExistence type="predicted"/>
<sequence length="274" mass="29833">LPRAAPAPARARARRATPQRAATLRPRALGTLYDVPVSNNGARCRLLARWLGLYDDLVLTNPNDAFADGGIKSAAYAEINPQLKMPTLVAANGLRVPESEVINAYLMDAASEGARRLATPKTIEGRTNGALATRTHDQYLVPIQGAMYRGPMDRATRATQLAEIARQLRILDEICGREDGDYVAGETKSAADAALFPTLIFCDFLLPKYFGWSEGAALGGANLRRMYEAVKRDPDGAKTYDEVRGGLEAWESAGRFEKVGIVDDVADVSFQWSF</sequence>
<name>A4S1V5_OSTLU</name>
<dbReference type="CDD" id="cd00299">
    <property type="entry name" value="GST_C_family"/>
    <property type="match status" value="1"/>
</dbReference>
<dbReference type="SUPFAM" id="SSF47616">
    <property type="entry name" value="GST C-terminal domain-like"/>
    <property type="match status" value="1"/>
</dbReference>
<evidence type="ECO:0000256" key="1">
    <source>
        <dbReference type="SAM" id="MobiDB-lite"/>
    </source>
</evidence>
<dbReference type="InterPro" id="IPR036249">
    <property type="entry name" value="Thioredoxin-like_sf"/>
</dbReference>
<accession>A4S1V5</accession>
<dbReference type="Pfam" id="PF13410">
    <property type="entry name" value="GST_C_2"/>
    <property type="match status" value="1"/>
</dbReference>
<dbReference type="Gene3D" id="3.40.30.10">
    <property type="entry name" value="Glutaredoxin"/>
    <property type="match status" value="1"/>
</dbReference>
<dbReference type="STRING" id="436017.A4S1V5"/>
<dbReference type="PANTHER" id="PTHR43969:SF9">
    <property type="entry name" value="GLUTATHIONE S TRANSFERASE D10, ISOFORM A-RELATED"/>
    <property type="match status" value="1"/>
</dbReference>
<evidence type="ECO:0000259" key="2">
    <source>
        <dbReference type="PROSITE" id="PS50404"/>
    </source>
</evidence>
<dbReference type="KEGG" id="olu:OSTLU_88091"/>
<dbReference type="Proteomes" id="UP000001568">
    <property type="component" value="Chromosome 8"/>
</dbReference>